<name>A0A1L5F9H8_CLOKL</name>
<dbReference type="Proteomes" id="UP000184604">
    <property type="component" value="Chromosome"/>
</dbReference>
<dbReference type="RefSeq" id="WP_073539283.1">
    <property type="nucleotide sequence ID" value="NZ_CP018335.1"/>
</dbReference>
<gene>
    <name evidence="1" type="ORF">BS101_13420</name>
</gene>
<dbReference type="EMBL" id="CP018335">
    <property type="protein sequence ID" value="APM39666.1"/>
    <property type="molecule type" value="Genomic_DNA"/>
</dbReference>
<evidence type="ECO:0000313" key="1">
    <source>
        <dbReference type="EMBL" id="APM39666.1"/>
    </source>
</evidence>
<dbReference type="OrthoDB" id="9897488at2"/>
<sequence length="96" mass="11116">MLYRLDNSIHDDIRNFMNGNKTLQESLDTVNEVLSILNTDVWKGKSKESAIDLMAILKKYHEMLLSVAKDNVDIMVKLETKAEEYMHSGKMPSLWK</sequence>
<proteinExistence type="predicted"/>
<dbReference type="AlphaFoldDB" id="A0A1L5F9H8"/>
<accession>A0A1L5F9H8</accession>
<evidence type="ECO:0008006" key="3">
    <source>
        <dbReference type="Google" id="ProtNLM"/>
    </source>
</evidence>
<reference evidence="1 2" key="1">
    <citation type="submission" date="2016-12" db="EMBL/GenBank/DDBJ databases">
        <title>Complete genome sequence of Clostridium kluyveri JZZ isolated from the pit mud of a Chinese flavor liquor-making factory.</title>
        <authorList>
            <person name="Wang Y."/>
        </authorList>
    </citation>
    <scope>NUCLEOTIDE SEQUENCE [LARGE SCALE GENOMIC DNA]</scope>
    <source>
        <strain evidence="1 2">JZZ</strain>
    </source>
</reference>
<organism evidence="1 2">
    <name type="scientific">Clostridium kluyveri</name>
    <dbReference type="NCBI Taxonomy" id="1534"/>
    <lineage>
        <taxon>Bacteria</taxon>
        <taxon>Bacillati</taxon>
        <taxon>Bacillota</taxon>
        <taxon>Clostridia</taxon>
        <taxon>Eubacteriales</taxon>
        <taxon>Clostridiaceae</taxon>
        <taxon>Clostridium</taxon>
    </lineage>
</organism>
<evidence type="ECO:0000313" key="2">
    <source>
        <dbReference type="Proteomes" id="UP000184604"/>
    </source>
</evidence>
<protein>
    <recommendedName>
        <fullName evidence="3">WXG100 family type VII secretion target</fullName>
    </recommendedName>
</protein>